<dbReference type="AlphaFoldDB" id="A0A183IQD0"/>
<keyword evidence="2" id="KW-1185">Reference proteome</keyword>
<evidence type="ECO:0000313" key="1">
    <source>
        <dbReference type="EMBL" id="VDP08415.1"/>
    </source>
</evidence>
<reference evidence="3" key="1">
    <citation type="submission" date="2016-06" db="UniProtKB">
        <authorList>
            <consortium name="WormBaseParasite"/>
        </authorList>
    </citation>
    <scope>IDENTIFICATION</scope>
</reference>
<sequence length="114" mass="12625">MISQTLDLEEAGEKGWGAAEEVCQSAFDQVLARSSRIIECDVIITIIMEGFLNDNCTTMSVQLEGSCFTTKESSTINWKGPRGAEIYTERDHMGSVHMEWVAVSEVVLAVYTEV</sequence>
<gene>
    <name evidence="1" type="ORF">SBAD_LOCUS5827</name>
</gene>
<proteinExistence type="predicted"/>
<evidence type="ECO:0000313" key="2">
    <source>
        <dbReference type="Proteomes" id="UP000270296"/>
    </source>
</evidence>
<name>A0A183IQD0_9BILA</name>
<evidence type="ECO:0000313" key="3">
    <source>
        <dbReference type="WBParaSite" id="SBAD_0000606001-mRNA-1"/>
    </source>
</evidence>
<organism evidence="3">
    <name type="scientific">Soboliphyme baturini</name>
    <dbReference type="NCBI Taxonomy" id="241478"/>
    <lineage>
        <taxon>Eukaryota</taxon>
        <taxon>Metazoa</taxon>
        <taxon>Ecdysozoa</taxon>
        <taxon>Nematoda</taxon>
        <taxon>Enoplea</taxon>
        <taxon>Dorylaimia</taxon>
        <taxon>Dioctophymatida</taxon>
        <taxon>Dioctophymatoidea</taxon>
        <taxon>Soboliphymatidae</taxon>
        <taxon>Soboliphyme</taxon>
    </lineage>
</organism>
<dbReference type="WBParaSite" id="SBAD_0000606001-mRNA-1">
    <property type="protein sequence ID" value="SBAD_0000606001-mRNA-1"/>
    <property type="gene ID" value="SBAD_0000606001"/>
</dbReference>
<accession>A0A183IQD0</accession>
<dbReference type="Proteomes" id="UP000270296">
    <property type="component" value="Unassembled WGS sequence"/>
</dbReference>
<reference evidence="1 2" key="2">
    <citation type="submission" date="2018-11" db="EMBL/GenBank/DDBJ databases">
        <authorList>
            <consortium name="Pathogen Informatics"/>
        </authorList>
    </citation>
    <scope>NUCLEOTIDE SEQUENCE [LARGE SCALE GENOMIC DNA]</scope>
</reference>
<protein>
    <submittedName>
        <fullName evidence="3">Archease domain-containing protein</fullName>
    </submittedName>
</protein>
<dbReference type="EMBL" id="UZAM01009278">
    <property type="protein sequence ID" value="VDP08415.1"/>
    <property type="molecule type" value="Genomic_DNA"/>
</dbReference>